<keyword evidence="2" id="KW-1185">Reference proteome</keyword>
<dbReference type="EMBL" id="JAOTPV010000007">
    <property type="protein sequence ID" value="KAJ4479932.1"/>
    <property type="molecule type" value="Genomic_DNA"/>
</dbReference>
<evidence type="ECO:0000313" key="1">
    <source>
        <dbReference type="EMBL" id="KAJ4479932.1"/>
    </source>
</evidence>
<reference evidence="1" key="1">
    <citation type="submission" date="2022-08" db="EMBL/GenBank/DDBJ databases">
        <title>A Global Phylogenomic Analysis of the Shiitake Genus Lentinula.</title>
        <authorList>
            <consortium name="DOE Joint Genome Institute"/>
            <person name="Sierra-Patev S."/>
            <person name="Min B."/>
            <person name="Naranjo-Ortiz M."/>
            <person name="Looney B."/>
            <person name="Konkel Z."/>
            <person name="Slot J.C."/>
            <person name="Sakamoto Y."/>
            <person name="Steenwyk J.L."/>
            <person name="Rokas A."/>
            <person name="Carro J."/>
            <person name="Camarero S."/>
            <person name="Ferreira P."/>
            <person name="Molpeceres G."/>
            <person name="Ruiz-Duenas F.J."/>
            <person name="Serrano A."/>
            <person name="Henrissat B."/>
            <person name="Drula E."/>
            <person name="Hughes K.W."/>
            <person name="Mata J.L."/>
            <person name="Ishikawa N.K."/>
            <person name="Vargas-Isla R."/>
            <person name="Ushijima S."/>
            <person name="Smith C.A."/>
            <person name="Ahrendt S."/>
            <person name="Andreopoulos W."/>
            <person name="He G."/>
            <person name="Labutti K."/>
            <person name="Lipzen A."/>
            <person name="Ng V."/>
            <person name="Riley R."/>
            <person name="Sandor L."/>
            <person name="Barry K."/>
            <person name="Martinez A.T."/>
            <person name="Xiao Y."/>
            <person name="Gibbons J.G."/>
            <person name="Terashima K."/>
            <person name="Grigoriev I.V."/>
            <person name="Hibbett D.S."/>
        </authorList>
    </citation>
    <scope>NUCLEOTIDE SEQUENCE</scope>
    <source>
        <strain evidence="1">JLM2183</strain>
    </source>
</reference>
<comment type="caution">
    <text evidence="1">The sequence shown here is derived from an EMBL/GenBank/DDBJ whole genome shotgun (WGS) entry which is preliminary data.</text>
</comment>
<evidence type="ECO:0008006" key="3">
    <source>
        <dbReference type="Google" id="ProtNLM"/>
    </source>
</evidence>
<dbReference type="OrthoDB" id="2961601at2759"/>
<dbReference type="SUPFAM" id="SSF52047">
    <property type="entry name" value="RNI-like"/>
    <property type="match status" value="1"/>
</dbReference>
<sequence>MTPPLRQAMSSHDEVVWLTTVRSSLQSATMDEGRSRICPMRILPPDILSEIFSMVCLGDYSLKIYRSRPFSKESLMSSPTLVLTQVCSYWRYLAFSLPLLWSSLSIESRHLYGRPALTSLILAYISRSGNVPLKFYLKTDGDAPGAELLVFDALLEHASRWKEAILHISLPWLLHANTRLGSRLFPGSLYFPKLELLVLSVQHASRSDLVLMYLPHQIIQSSPKLKLFHGLGYDFCFNARGFRSTYGGHSLVTKLVLYRFKGRSLGHLLARFPNLRTCSIGGFQLSEDVHIDIGLEENMPIYTSKITHLSHAAPWDMFQRGAWKFLRVPNLTSLDLHHRDYSLTELSWLLCQSESSLCEVKLYNFPAVEMIKFLSSHPSVLHLSVHVDGELGSLHQLTTGLTMRTNDWPIVPHLLSFELSWNDWRYKRLRDFNTITLQTGIRDAICGMVESRCAIPRGKTHPGLQRLSLRIRDGDFLEFDPLYKMIRHELSSVPDFVFDTFPSPLSCFPFRS</sequence>
<proteinExistence type="predicted"/>
<name>A0A9W9AD60_9AGAR</name>
<accession>A0A9W9AD60</accession>
<gene>
    <name evidence="1" type="ORF">J3R30DRAFT_3466926</name>
</gene>
<protein>
    <recommendedName>
        <fullName evidence="3">F-box domain-containing protein</fullName>
    </recommendedName>
</protein>
<organism evidence="1 2">
    <name type="scientific">Lentinula aciculospora</name>
    <dbReference type="NCBI Taxonomy" id="153920"/>
    <lineage>
        <taxon>Eukaryota</taxon>
        <taxon>Fungi</taxon>
        <taxon>Dikarya</taxon>
        <taxon>Basidiomycota</taxon>
        <taxon>Agaricomycotina</taxon>
        <taxon>Agaricomycetes</taxon>
        <taxon>Agaricomycetidae</taxon>
        <taxon>Agaricales</taxon>
        <taxon>Marasmiineae</taxon>
        <taxon>Omphalotaceae</taxon>
        <taxon>Lentinula</taxon>
    </lineage>
</organism>
<dbReference type="AlphaFoldDB" id="A0A9W9AD60"/>
<dbReference type="Proteomes" id="UP001150266">
    <property type="component" value="Unassembled WGS sequence"/>
</dbReference>
<evidence type="ECO:0000313" key="2">
    <source>
        <dbReference type="Proteomes" id="UP001150266"/>
    </source>
</evidence>